<dbReference type="EMBL" id="BPQB01000094">
    <property type="protein sequence ID" value="GJE98787.1"/>
    <property type="molecule type" value="Genomic_DNA"/>
</dbReference>
<reference evidence="1 2" key="1">
    <citation type="submission" date="2021-08" db="EMBL/GenBank/DDBJ databases">
        <title>Draft Genome Sequence of Phanerochaete sordida strain YK-624.</title>
        <authorList>
            <person name="Mori T."/>
            <person name="Dohra H."/>
            <person name="Suzuki T."/>
            <person name="Kawagishi H."/>
            <person name="Hirai H."/>
        </authorList>
    </citation>
    <scope>NUCLEOTIDE SEQUENCE [LARGE SCALE GENOMIC DNA]</scope>
    <source>
        <strain evidence="1 2">YK-624</strain>
    </source>
</reference>
<dbReference type="Proteomes" id="UP000703269">
    <property type="component" value="Unassembled WGS sequence"/>
</dbReference>
<accession>A0A9P3LLY2</accession>
<organism evidence="1 2">
    <name type="scientific">Phanerochaete sordida</name>
    <dbReference type="NCBI Taxonomy" id="48140"/>
    <lineage>
        <taxon>Eukaryota</taxon>
        <taxon>Fungi</taxon>
        <taxon>Dikarya</taxon>
        <taxon>Basidiomycota</taxon>
        <taxon>Agaricomycotina</taxon>
        <taxon>Agaricomycetes</taxon>
        <taxon>Polyporales</taxon>
        <taxon>Phanerochaetaceae</taxon>
        <taxon>Phanerochaete</taxon>
    </lineage>
</organism>
<protein>
    <submittedName>
        <fullName evidence="1">Uncharacterized protein</fullName>
    </submittedName>
</protein>
<proteinExistence type="predicted"/>
<evidence type="ECO:0000313" key="1">
    <source>
        <dbReference type="EMBL" id="GJE98787.1"/>
    </source>
</evidence>
<name>A0A9P3LLY2_9APHY</name>
<sequence>MRVRWPIHVPNMPSREDPKGHRKFVSTRKLCTLTNETGTLYTFPRLCFTAVLFEECRRPARCTATFALGSRAKTGHGQLSVWNALLENIQAAAATPDCTPKDSLRRLAIPHFNLCIARVACQRPLERPGEGCAC</sequence>
<comment type="caution">
    <text evidence="1">The sequence shown here is derived from an EMBL/GenBank/DDBJ whole genome shotgun (WGS) entry which is preliminary data.</text>
</comment>
<gene>
    <name evidence="1" type="ORF">PsYK624_150230</name>
</gene>
<keyword evidence="2" id="KW-1185">Reference proteome</keyword>
<evidence type="ECO:0000313" key="2">
    <source>
        <dbReference type="Proteomes" id="UP000703269"/>
    </source>
</evidence>
<dbReference type="AlphaFoldDB" id="A0A9P3LLY2"/>